<organism evidence="9">
    <name type="scientific">Gibberella zeae</name>
    <name type="common">Wheat head blight fungus</name>
    <name type="synonym">Fusarium graminearum</name>
    <dbReference type="NCBI Taxonomy" id="5518"/>
    <lineage>
        <taxon>Eukaryota</taxon>
        <taxon>Fungi</taxon>
        <taxon>Dikarya</taxon>
        <taxon>Ascomycota</taxon>
        <taxon>Pezizomycotina</taxon>
        <taxon>Sordariomycetes</taxon>
        <taxon>Hypocreomycetidae</taxon>
        <taxon>Hypocreales</taxon>
        <taxon>Nectriaceae</taxon>
        <taxon>Fusarium</taxon>
    </lineage>
</organism>
<evidence type="ECO:0000256" key="6">
    <source>
        <dbReference type="ARBA" id="ARBA00023136"/>
    </source>
</evidence>
<gene>
    <name evidence="9" type="ORF">FUG_LOCUS34950</name>
</gene>
<dbReference type="InterPro" id="IPR020846">
    <property type="entry name" value="MFS_dom"/>
</dbReference>
<feature type="transmembrane region" description="Helical" evidence="7">
    <location>
        <begin position="430"/>
        <end position="448"/>
    </location>
</feature>
<dbReference type="PROSITE" id="PS50850">
    <property type="entry name" value="MFS"/>
    <property type="match status" value="1"/>
</dbReference>
<evidence type="ECO:0000256" key="4">
    <source>
        <dbReference type="ARBA" id="ARBA00022692"/>
    </source>
</evidence>
<dbReference type="InterPro" id="IPR005829">
    <property type="entry name" value="Sugar_transporter_CS"/>
</dbReference>
<dbReference type="InterPro" id="IPR013658">
    <property type="entry name" value="SGL"/>
</dbReference>
<evidence type="ECO:0000256" key="7">
    <source>
        <dbReference type="SAM" id="Phobius"/>
    </source>
</evidence>
<dbReference type="SUPFAM" id="SSF63829">
    <property type="entry name" value="Calcium-dependent phosphotriesterase"/>
    <property type="match status" value="1"/>
</dbReference>
<keyword evidence="4 7" id="KW-0812">Transmembrane</keyword>
<feature type="transmembrane region" description="Helical" evidence="7">
    <location>
        <begin position="106"/>
        <end position="126"/>
    </location>
</feature>
<protein>
    <recommendedName>
        <fullName evidence="8">Major facilitator superfamily (MFS) profile domain-containing protein</fullName>
    </recommendedName>
</protein>
<comment type="similarity">
    <text evidence="2">Belongs to the major facilitator superfamily. Sugar transporter (TC 2.A.1.1) family.</text>
</comment>
<evidence type="ECO:0000256" key="5">
    <source>
        <dbReference type="ARBA" id="ARBA00022989"/>
    </source>
</evidence>
<dbReference type="PROSITE" id="PS00217">
    <property type="entry name" value="SUGAR_TRANSPORT_2"/>
    <property type="match status" value="1"/>
</dbReference>
<dbReference type="PANTHER" id="PTHR48022:SF28">
    <property type="entry name" value="MAJOR FACILITATOR SUPERFAMILY (MFS) PROFILE DOMAIN-CONTAINING PROTEIN-RELATED"/>
    <property type="match status" value="1"/>
</dbReference>
<comment type="subcellular location">
    <subcellularLocation>
        <location evidence="1">Membrane</location>
        <topology evidence="1">Multi-pass membrane protein</topology>
    </subcellularLocation>
</comment>
<dbReference type="Pfam" id="PF00083">
    <property type="entry name" value="Sugar_tr"/>
    <property type="match status" value="1"/>
</dbReference>
<evidence type="ECO:0000256" key="2">
    <source>
        <dbReference type="ARBA" id="ARBA00010992"/>
    </source>
</evidence>
<dbReference type="EMBL" id="CAAKMV010000033">
    <property type="protein sequence ID" value="VIO52497.1"/>
    <property type="molecule type" value="Genomic_DNA"/>
</dbReference>
<dbReference type="Gene3D" id="1.20.1250.20">
    <property type="entry name" value="MFS general substrate transporter like domains"/>
    <property type="match status" value="1"/>
</dbReference>
<sequence>MELQGQSLILTVSVLTSLGFMLIGYDNGLMGGLVNTTAFKDTFNDPNADMIGVIVAIFEVGCFFGAIFTSIWGERLGRRCSILIGCIVLMIGAILQAASYSRAMMIVGRVVSGVGLGTINSTVPVLQAEFSPKSSRGIYVCAQLSTLNFGIFLVYWIDYALSSHHGSYAWRVPVILQCVPIFVMICLLKFIPETPRWLAAHDRPEECLQILARIHGTSVDDPDVRLLHSVITQTVAYETSIGSGSWKDLLKEDSIKSRKRLLLSCTLQSFQQLGGINAIIYYSTTLFEKSIGFSAHMSSLMSGFLQTWFFIASFIPWFLIDRIGRRPLLLSMTTVMAATMAVQAGLIYQVQNNTASAHASGIAAAAMLFIFQAAFTIGFQATVWVYPSEILPLRLRQRGSSISTASNWIFNYMIVQITPVSISNIGWRTYIIFAVLNAFFVPVIFLFFPETKGLELEDVDQLFGGEDIAKVLDNKGDGTVVTVESVNQDGARCAHVDCRILPEKYRGRVFRPSECAINHSAFTMAFREFDKAGQAIFGASPTLDLLHENHDYPFAHEASVFIPESNSLFITSNQYSDPVTGKRKIQISKVALSPDGAFLGCEEIDAPAVPMANGGVNYKGGVLFCAQGTLEGPGGLVFMESTPPYRCSTLISSFYGRDFNSLNDVVVHSDGSIWFTDPIYGYEQGIRPKPRLPCQVYRYDPSDESIRAIADGFGRPNGICFSPDEKIVYITDTDWIHGDGTTDDFRVSNIATIRYAFDVATYSGQPFLTNRRLFAMADVGVPDGIKCDTSGNVYSGCGDGVSVWSSGGILLGKILIEGGVANFCFGRNGELFMLNETKMWRAQLGNCVKGALLNI</sequence>
<feature type="transmembrane region" description="Helical" evidence="7">
    <location>
        <begin position="327"/>
        <end position="350"/>
    </location>
</feature>
<dbReference type="GO" id="GO:0005351">
    <property type="term" value="F:carbohydrate:proton symporter activity"/>
    <property type="evidence" value="ECO:0007669"/>
    <property type="project" value="TreeGrafter"/>
</dbReference>
<feature type="transmembrane region" description="Helical" evidence="7">
    <location>
        <begin position="303"/>
        <end position="320"/>
    </location>
</feature>
<feature type="transmembrane region" description="Helical" evidence="7">
    <location>
        <begin position="362"/>
        <end position="386"/>
    </location>
</feature>
<proteinExistence type="inferred from homology"/>
<evidence type="ECO:0000256" key="3">
    <source>
        <dbReference type="ARBA" id="ARBA00022448"/>
    </source>
</evidence>
<dbReference type="GO" id="GO:0016020">
    <property type="term" value="C:membrane"/>
    <property type="evidence" value="ECO:0007669"/>
    <property type="project" value="UniProtKB-SubCell"/>
</dbReference>
<dbReference type="InterPro" id="IPR003663">
    <property type="entry name" value="Sugar/inositol_transpt"/>
</dbReference>
<feature type="transmembrane region" description="Helical" evidence="7">
    <location>
        <begin position="169"/>
        <end position="191"/>
    </location>
</feature>
<dbReference type="AlphaFoldDB" id="A0A4E9DRU4"/>
<feature type="domain" description="Major facilitator superfamily (MFS) profile" evidence="8">
    <location>
        <begin position="12"/>
        <end position="452"/>
    </location>
</feature>
<accession>A0A4E9DRU4</accession>
<dbReference type="SUPFAM" id="SSF103473">
    <property type="entry name" value="MFS general substrate transporter"/>
    <property type="match status" value="1"/>
</dbReference>
<keyword evidence="3" id="KW-0813">Transport</keyword>
<dbReference type="InterPro" id="IPR050360">
    <property type="entry name" value="MFS_Sugar_Transporters"/>
</dbReference>
<keyword evidence="6 7" id="KW-0472">Membrane</keyword>
<name>A0A4E9DRU4_GIBZA</name>
<feature type="transmembrane region" description="Helical" evidence="7">
    <location>
        <begin position="138"/>
        <end position="157"/>
    </location>
</feature>
<feature type="transmembrane region" description="Helical" evidence="7">
    <location>
        <begin position="261"/>
        <end position="283"/>
    </location>
</feature>
<dbReference type="NCBIfam" id="TIGR00879">
    <property type="entry name" value="SP"/>
    <property type="match status" value="1"/>
</dbReference>
<dbReference type="InterPro" id="IPR036259">
    <property type="entry name" value="MFS_trans_sf"/>
</dbReference>
<keyword evidence="5 7" id="KW-1133">Transmembrane helix</keyword>
<dbReference type="FunFam" id="1.20.1250.20:FF:000090">
    <property type="entry name" value="MFS sugar transporter, putative"/>
    <property type="match status" value="1"/>
</dbReference>
<evidence type="ECO:0000313" key="9">
    <source>
        <dbReference type="EMBL" id="VIO52497.1"/>
    </source>
</evidence>
<dbReference type="InterPro" id="IPR011042">
    <property type="entry name" value="6-blade_b-propeller_TolB-like"/>
</dbReference>
<dbReference type="PRINTS" id="PR00171">
    <property type="entry name" value="SUGRTRNSPORT"/>
</dbReference>
<feature type="transmembrane region" description="Helical" evidence="7">
    <location>
        <begin position="80"/>
        <end position="100"/>
    </location>
</feature>
<dbReference type="Pfam" id="PF08450">
    <property type="entry name" value="SGL"/>
    <property type="match status" value="1"/>
</dbReference>
<dbReference type="InterPro" id="IPR005828">
    <property type="entry name" value="MFS_sugar_transport-like"/>
</dbReference>
<evidence type="ECO:0000259" key="8">
    <source>
        <dbReference type="PROSITE" id="PS50850"/>
    </source>
</evidence>
<reference evidence="9" key="1">
    <citation type="submission" date="2019-04" db="EMBL/GenBank/DDBJ databases">
        <authorList>
            <person name="Melise S."/>
            <person name="Noan J."/>
            <person name="Okalmin O."/>
        </authorList>
    </citation>
    <scope>NUCLEOTIDE SEQUENCE</scope>
    <source>
        <strain evidence="9">FN9</strain>
    </source>
</reference>
<feature type="transmembrane region" description="Helical" evidence="7">
    <location>
        <begin position="7"/>
        <end position="25"/>
    </location>
</feature>
<feature type="transmembrane region" description="Helical" evidence="7">
    <location>
        <begin position="50"/>
        <end position="73"/>
    </location>
</feature>
<dbReference type="PANTHER" id="PTHR48022">
    <property type="entry name" value="PLASTIDIC GLUCOSE TRANSPORTER 4"/>
    <property type="match status" value="1"/>
</dbReference>
<evidence type="ECO:0000256" key="1">
    <source>
        <dbReference type="ARBA" id="ARBA00004141"/>
    </source>
</evidence>
<dbReference type="Gene3D" id="2.120.10.30">
    <property type="entry name" value="TolB, C-terminal domain"/>
    <property type="match status" value="1"/>
</dbReference>